<comment type="caution">
    <text evidence="2">The sequence shown here is derived from an EMBL/GenBank/DDBJ whole genome shotgun (WGS) entry which is preliminary data.</text>
</comment>
<name>A0A532VB01_UNCT6</name>
<accession>A0A532VB01</accession>
<organism evidence="2 3">
    <name type="scientific">candidate division TA06 bacterium B3_TA06</name>
    <dbReference type="NCBI Taxonomy" id="2012487"/>
    <lineage>
        <taxon>Bacteria</taxon>
        <taxon>Bacteria division TA06</taxon>
    </lineage>
</organism>
<sequence>MVFEEILVRSNGANSCWADLAVKTPASPDYKRPQDFDPSSAKSREEIIDKIITAALDKDVRLLGTADYNLGLDERGIWLDELGKKARERGVSVYPGVRLLLEEGLDLVALFEPGHPQKEIDKFLTDLGLPGNARFYRSNKPVQVALSPREVVARVRSANGMVLVIHNAAIKEHPAVVSDPWVWGVILARGPEALSPEEDAVLYGKRKGFERKLPLARLAGSFASRPEDVGTKRVSIKLGAHNLEGLRIALLDSKAKVRFPHEIEKRFYSRLLGARWEGGFLDGLAIHFNPGFNAMIGGRGTGKTTVIETLRYALDEPPKTDRNRENHEQILRDVFLPGSKISLLVESHEPRPKRYLIERIYPFDPVVRDAQTGEKLKVNPKDIFRAEVFGNKEIYEISKQQDFQVNLLERLCEKDLVALEAQERLLIDKLEEQNQEIAALAEELSRRDAELGKLSAAEEKLSRFLEMDMPSKIDEKRGLEQEAHVFERGEGVLADIKKMLAGLISETSARLKSLQEEEKAPLNPQLLDEYTSSLVEFVGDFERSVQGLVENLQGTEEKHRGFHEQWQKLYNEGEERFQESLRSLQERFPGVDVNEYITLEKEVMRLRERKAERDAVASKLSMRRDERRALLGQVQELRASRFEMLKGRADGWNSELGGKIHVGLVAKGDPQRVAAELRHFMPGLNKENALRIVSDERFSFAELARRSRSGDRDGVAELLGLSPEELVPSFDEEILCRMEMVSIPPEVVIKLNLGTDKDPNYRDVSHLSDGQRCTAILGILLLESPYPLIVDQPEEDLDNAFIVEEIADRLRDQMDKRQFLMATHNANIPVLGDASQILALEADVDHGYLHEGRYGYIDSPQIKETVEKILEGGRRAFVIRKEKYGL</sequence>
<protein>
    <recommendedName>
        <fullName evidence="4">Rad50/SbcC-type AAA domain-containing protein</fullName>
    </recommendedName>
</protein>
<dbReference type="GO" id="GO:0016887">
    <property type="term" value="F:ATP hydrolysis activity"/>
    <property type="evidence" value="ECO:0007669"/>
    <property type="project" value="InterPro"/>
</dbReference>
<dbReference type="InterPro" id="IPR027417">
    <property type="entry name" value="P-loop_NTPase"/>
</dbReference>
<dbReference type="EMBL" id="NJBO01000001">
    <property type="protein sequence ID" value="TKJ44369.1"/>
    <property type="molecule type" value="Genomic_DNA"/>
</dbReference>
<gene>
    <name evidence="2" type="ORF">CEE36_01100</name>
</gene>
<dbReference type="Gene3D" id="3.40.50.300">
    <property type="entry name" value="P-loop containing nucleotide triphosphate hydrolases"/>
    <property type="match status" value="2"/>
</dbReference>
<feature type="coiled-coil region" evidence="1">
    <location>
        <begin position="416"/>
        <end position="450"/>
    </location>
</feature>
<keyword evidence="1" id="KW-0175">Coiled coil</keyword>
<dbReference type="AlphaFoldDB" id="A0A532VB01"/>
<reference evidence="2 3" key="1">
    <citation type="submission" date="2017-06" db="EMBL/GenBank/DDBJ databases">
        <title>Novel microbial phyla capable of carbon fixation and sulfur reduction in deep-sea sediments.</title>
        <authorList>
            <person name="Huang J."/>
            <person name="Baker B."/>
            <person name="Wang Y."/>
        </authorList>
    </citation>
    <scope>NUCLEOTIDE SEQUENCE [LARGE SCALE GENOMIC DNA]</scope>
    <source>
        <strain evidence="2">B3_TA06</strain>
    </source>
</reference>
<evidence type="ECO:0000313" key="2">
    <source>
        <dbReference type="EMBL" id="TKJ44369.1"/>
    </source>
</evidence>
<evidence type="ECO:0000256" key="1">
    <source>
        <dbReference type="SAM" id="Coils"/>
    </source>
</evidence>
<evidence type="ECO:0000313" key="3">
    <source>
        <dbReference type="Proteomes" id="UP000317778"/>
    </source>
</evidence>
<dbReference type="GO" id="GO:0006302">
    <property type="term" value="P:double-strand break repair"/>
    <property type="evidence" value="ECO:0007669"/>
    <property type="project" value="InterPro"/>
</dbReference>
<dbReference type="SUPFAM" id="SSF52540">
    <property type="entry name" value="P-loop containing nucleoside triphosphate hydrolases"/>
    <property type="match status" value="1"/>
</dbReference>
<proteinExistence type="predicted"/>
<dbReference type="Proteomes" id="UP000317778">
    <property type="component" value="Unassembled WGS sequence"/>
</dbReference>
<dbReference type="InterPro" id="IPR054787">
    <property type="entry name" value="TrlF_ATPase"/>
</dbReference>
<evidence type="ECO:0008006" key="4">
    <source>
        <dbReference type="Google" id="ProtNLM"/>
    </source>
</evidence>
<dbReference type="NCBIfam" id="NF045780">
    <property type="entry name" value="TrlF_fam_ATP"/>
    <property type="match status" value="1"/>
</dbReference>